<dbReference type="AlphaFoldDB" id="A0AA37F7M1"/>
<organism evidence="4 5">
    <name type="scientific">Planomonospora parontospora</name>
    <dbReference type="NCBI Taxonomy" id="58119"/>
    <lineage>
        <taxon>Bacteria</taxon>
        <taxon>Bacillati</taxon>
        <taxon>Actinomycetota</taxon>
        <taxon>Actinomycetes</taxon>
        <taxon>Streptosporangiales</taxon>
        <taxon>Streptosporangiaceae</taxon>
        <taxon>Planomonospora</taxon>
    </lineage>
</organism>
<feature type="coiled-coil region" evidence="1">
    <location>
        <begin position="550"/>
        <end position="597"/>
    </location>
</feature>
<name>A0AA37F7M1_9ACTN</name>
<dbReference type="Proteomes" id="UP000627984">
    <property type="component" value="Unassembled WGS sequence"/>
</dbReference>
<evidence type="ECO:0000256" key="1">
    <source>
        <dbReference type="SAM" id="Coils"/>
    </source>
</evidence>
<feature type="compositionally biased region" description="Low complexity" evidence="2">
    <location>
        <begin position="755"/>
        <end position="776"/>
    </location>
</feature>
<evidence type="ECO:0000259" key="3">
    <source>
        <dbReference type="Pfam" id="PF03432"/>
    </source>
</evidence>
<evidence type="ECO:0000313" key="5">
    <source>
        <dbReference type="Proteomes" id="UP000627984"/>
    </source>
</evidence>
<feature type="domain" description="MobA/VirD2-like nuclease" evidence="3">
    <location>
        <begin position="100"/>
        <end position="184"/>
    </location>
</feature>
<feature type="region of interest" description="Disordered" evidence="2">
    <location>
        <begin position="204"/>
        <end position="226"/>
    </location>
</feature>
<dbReference type="InterPro" id="IPR005094">
    <property type="entry name" value="Endonuclease_MobA/VirD2"/>
</dbReference>
<feature type="region of interest" description="Disordered" evidence="2">
    <location>
        <begin position="745"/>
        <end position="789"/>
    </location>
</feature>
<evidence type="ECO:0000256" key="2">
    <source>
        <dbReference type="SAM" id="MobiDB-lite"/>
    </source>
</evidence>
<protein>
    <recommendedName>
        <fullName evidence="3">MobA/VirD2-like nuclease domain-containing protein</fullName>
    </recommendedName>
</protein>
<reference evidence="4" key="2">
    <citation type="submission" date="2022-09" db="EMBL/GenBank/DDBJ databases">
        <authorList>
            <person name="Sun Q."/>
            <person name="Ohkuma M."/>
        </authorList>
    </citation>
    <scope>NUCLEOTIDE SEQUENCE</scope>
    <source>
        <strain evidence="4">JCM 3093</strain>
    </source>
</reference>
<keyword evidence="1" id="KW-0175">Coiled coil</keyword>
<gene>
    <name evidence="4" type="ORF">GCM10010126_61880</name>
</gene>
<proteinExistence type="predicted"/>
<sequence>MINKIGARGRDVAGLVRYLFGPGRFDEHRDQRVIAADARLEVADGTRLNPDAPADRERVNELARVLDNHRRLMCIEPVGGWVWHCAIALPKKETPGGELKPETLSDEQWAIVARTAVERLGFGEDGPQAPCRWIAVHHGPSAGGNDHIHLLVNLVRTDGRLADPGRDRRTMSRVCAEAEREFGLFVVEGRAGRGLPGLSRAEIERTKRGAGTGPPSRTAGQRPGRIEPDRITLARNVRAAAAAAGSEAEFVRRLKAMAVRVHPRYAADGTGEVVGYAVALPALPAYTNAKGKTIQPKPVWFGGGKLAADLTLPKLRAGWSGGEADEARAEWASEAVPVTAPGRSEAPVADADAWKHAAALIDDIRKQLHDLPADDPRWTIACRGTAAVTSALALAETRPGALAGLADALARSAQDPRRVDGPPSLPERWMRRDFSAAVRLIRQAAQSPDLSADAMVVVVGTVLLAKAITQLHTERQQPHQARVLTQRTTVLAGQVAGLAPWEVRPHGQVPTSRLRDLVTRIEADVDRLVRTELRTEELTEAARNGRGPDAAALQARRKELEKAAAAEQALPAARRAAKLADERVADLDAEVRRLKALSEKRGAGLWLKGISKNEVLEDLALARQERRQARIVRDHAHADVGTLVATASGLYGAAPTPTPWRQGAATDALRRLSSDWTASLAKAVADDVATAAHRALLQNPRTRAEIAALSFGRPGEPRPATTLAEARRRLQAVRAELALRETLPGDVAKAEKTQRAAAQPAAALSSPAPTRSSSRTPPTPDRGRGGRGR</sequence>
<dbReference type="EMBL" id="BMQD01000029">
    <property type="protein sequence ID" value="GGK94143.1"/>
    <property type="molecule type" value="Genomic_DNA"/>
</dbReference>
<reference evidence="4" key="1">
    <citation type="journal article" date="2014" name="Int. J. Syst. Evol. Microbiol.">
        <title>Complete genome sequence of Corynebacterium casei LMG S-19264T (=DSM 44701T), isolated from a smear-ripened cheese.</title>
        <authorList>
            <consortium name="US DOE Joint Genome Institute (JGI-PGF)"/>
            <person name="Walter F."/>
            <person name="Albersmeier A."/>
            <person name="Kalinowski J."/>
            <person name="Ruckert C."/>
        </authorList>
    </citation>
    <scope>NUCLEOTIDE SEQUENCE</scope>
    <source>
        <strain evidence="4">JCM 3093</strain>
    </source>
</reference>
<evidence type="ECO:0000313" key="4">
    <source>
        <dbReference type="EMBL" id="GGK94143.1"/>
    </source>
</evidence>
<accession>A0AA37F7M1</accession>
<comment type="caution">
    <text evidence="4">The sequence shown here is derived from an EMBL/GenBank/DDBJ whole genome shotgun (WGS) entry which is preliminary data.</text>
</comment>
<dbReference type="RefSeq" id="WP_191897950.1">
    <property type="nucleotide sequence ID" value="NZ_BMQD01000029.1"/>
</dbReference>
<dbReference type="Pfam" id="PF03432">
    <property type="entry name" value="Relaxase"/>
    <property type="match status" value="1"/>
</dbReference>